<keyword evidence="7" id="KW-0067">ATP-binding</keyword>
<dbReference type="EC" id="2.7.13.3" evidence="2"/>
<evidence type="ECO:0000256" key="4">
    <source>
        <dbReference type="ARBA" id="ARBA00022679"/>
    </source>
</evidence>
<evidence type="ECO:0000259" key="10">
    <source>
        <dbReference type="PROSITE" id="PS50112"/>
    </source>
</evidence>
<organism evidence="11 12">
    <name type="scientific">Desulfovibrio gilichinskyi</name>
    <dbReference type="NCBI Taxonomy" id="1519643"/>
    <lineage>
        <taxon>Bacteria</taxon>
        <taxon>Pseudomonadati</taxon>
        <taxon>Thermodesulfobacteriota</taxon>
        <taxon>Desulfovibrionia</taxon>
        <taxon>Desulfovibrionales</taxon>
        <taxon>Desulfovibrionaceae</taxon>
        <taxon>Desulfovibrio</taxon>
    </lineage>
</organism>
<dbReference type="Gene3D" id="3.30.565.10">
    <property type="entry name" value="Histidine kinase-like ATPase, C-terminal domain"/>
    <property type="match status" value="1"/>
</dbReference>
<comment type="catalytic activity">
    <reaction evidence="1">
        <text>ATP + protein L-histidine = ADP + protein N-phospho-L-histidine.</text>
        <dbReference type="EC" id="2.7.13.3"/>
    </reaction>
</comment>
<dbReference type="PANTHER" id="PTHR43065">
    <property type="entry name" value="SENSOR HISTIDINE KINASE"/>
    <property type="match status" value="1"/>
</dbReference>
<dbReference type="InterPro" id="IPR036890">
    <property type="entry name" value="HATPase_C_sf"/>
</dbReference>
<dbReference type="AlphaFoldDB" id="A0A1X7C9F0"/>
<name>A0A1X7C9F0_9BACT</name>
<dbReference type="Gene3D" id="1.10.287.130">
    <property type="match status" value="1"/>
</dbReference>
<accession>A0A1X7C9F0</accession>
<dbReference type="Pfam" id="PF10114">
    <property type="entry name" value="PocR"/>
    <property type="match status" value="1"/>
</dbReference>
<keyword evidence="6" id="KW-0418">Kinase</keyword>
<evidence type="ECO:0000313" key="11">
    <source>
        <dbReference type="EMBL" id="SME92480.1"/>
    </source>
</evidence>
<dbReference type="Pfam" id="PF00512">
    <property type="entry name" value="HisKA"/>
    <property type="match status" value="1"/>
</dbReference>
<keyword evidence="4" id="KW-0808">Transferase</keyword>
<dbReference type="EMBL" id="FWZU01000001">
    <property type="protein sequence ID" value="SME92480.1"/>
    <property type="molecule type" value="Genomic_DNA"/>
</dbReference>
<dbReference type="PROSITE" id="PS50109">
    <property type="entry name" value="HIS_KIN"/>
    <property type="match status" value="1"/>
</dbReference>
<dbReference type="CDD" id="cd00082">
    <property type="entry name" value="HisKA"/>
    <property type="match status" value="1"/>
</dbReference>
<dbReference type="InterPro" id="IPR035965">
    <property type="entry name" value="PAS-like_dom_sf"/>
</dbReference>
<dbReference type="PROSITE" id="PS50112">
    <property type="entry name" value="PAS"/>
    <property type="match status" value="1"/>
</dbReference>
<evidence type="ECO:0000256" key="2">
    <source>
        <dbReference type="ARBA" id="ARBA00012438"/>
    </source>
</evidence>
<dbReference type="NCBIfam" id="TIGR00229">
    <property type="entry name" value="sensory_box"/>
    <property type="match status" value="1"/>
</dbReference>
<evidence type="ECO:0000256" key="8">
    <source>
        <dbReference type="ARBA" id="ARBA00023012"/>
    </source>
</evidence>
<dbReference type="InterPro" id="IPR004358">
    <property type="entry name" value="Sig_transdc_His_kin-like_C"/>
</dbReference>
<dbReference type="PANTHER" id="PTHR43065:SF42">
    <property type="entry name" value="TWO-COMPONENT SENSOR PPRA"/>
    <property type="match status" value="1"/>
</dbReference>
<evidence type="ECO:0000259" key="9">
    <source>
        <dbReference type="PROSITE" id="PS50109"/>
    </source>
</evidence>
<dbReference type="SMART" id="SM00091">
    <property type="entry name" value="PAS"/>
    <property type="match status" value="1"/>
</dbReference>
<dbReference type="GO" id="GO:0005524">
    <property type="term" value="F:ATP binding"/>
    <property type="evidence" value="ECO:0007669"/>
    <property type="project" value="UniProtKB-KW"/>
</dbReference>
<dbReference type="SUPFAM" id="SSF47384">
    <property type="entry name" value="Homodimeric domain of signal transducing histidine kinase"/>
    <property type="match status" value="1"/>
</dbReference>
<reference evidence="12" key="1">
    <citation type="submission" date="2017-04" db="EMBL/GenBank/DDBJ databases">
        <authorList>
            <person name="Varghese N."/>
            <person name="Submissions S."/>
        </authorList>
    </citation>
    <scope>NUCLEOTIDE SEQUENCE [LARGE SCALE GENOMIC DNA]</scope>
    <source>
        <strain evidence="12">K3S</strain>
    </source>
</reference>
<dbReference type="STRING" id="1519643.SAMN06295933_0544"/>
<dbReference type="InterPro" id="IPR036097">
    <property type="entry name" value="HisK_dim/P_sf"/>
</dbReference>
<dbReference type="GO" id="GO:0000155">
    <property type="term" value="F:phosphorelay sensor kinase activity"/>
    <property type="evidence" value="ECO:0007669"/>
    <property type="project" value="InterPro"/>
</dbReference>
<dbReference type="PRINTS" id="PR00344">
    <property type="entry name" value="BCTRLSENSOR"/>
</dbReference>
<dbReference type="GO" id="GO:0006355">
    <property type="term" value="P:regulation of DNA-templated transcription"/>
    <property type="evidence" value="ECO:0007669"/>
    <property type="project" value="InterPro"/>
</dbReference>
<dbReference type="Pfam" id="PF02518">
    <property type="entry name" value="HATPase_c"/>
    <property type="match status" value="1"/>
</dbReference>
<sequence>MAKPIDKNHYATPENEEAPKLLFKDLIKFDELQKMLEVSYSATGMPSGIIDAITGEVYADAGWQKICTDFHRVHPETNAKCIASDTAITDKIKHGQYFANKCRNGLWDIGVPVHCMGTHIATFFLGQFFYINEEPDISFFINQAERLGFDKEKYLEALAEIPRFTREQVQQTLKYNTALADFLSELASSSMKYKQEISQRKIAEKELRNLQNYLSNIIDSMPSALIGVNLDGIITQWNKGAEQVSSLASKQAVGQPLEKVLPRLSSEMDKIKLAIATRQKKLESAKPCIINNETKYEDLTIYPLVENGVSGAVIRIDDVTDRINLEKMMIQSEKMMSIGGLAAGMAHEINNPLAGIIGYAYNIKNRLFGDLEKNSDTAQKCNISLPNLQEYLTRREIPRMVDGIINAGHRASLIISNVLNFSRKSESNFTEHSLIDLLDNTLELIENDYNLNKKYDFKKIEIIKDYDRNIPAIKCEGNEIQQVLLNILKNGAESMSGKEYSDDKPRFICRISQQNEIAIIEIEDSGTGIGEQDRKRIFEPFYTTKEIGKGTGLGLSISYFIIVNQHNGSLEVQSKPGSWTKFTIKLPFADRT</sequence>
<evidence type="ECO:0000256" key="6">
    <source>
        <dbReference type="ARBA" id="ARBA00022777"/>
    </source>
</evidence>
<evidence type="ECO:0000313" key="12">
    <source>
        <dbReference type="Proteomes" id="UP000192906"/>
    </source>
</evidence>
<gene>
    <name evidence="11" type="ORF">SAMN06295933_0544</name>
</gene>
<feature type="domain" description="PAS" evidence="10">
    <location>
        <begin position="210"/>
        <end position="280"/>
    </location>
</feature>
<evidence type="ECO:0000256" key="5">
    <source>
        <dbReference type="ARBA" id="ARBA00022741"/>
    </source>
</evidence>
<dbReference type="RefSeq" id="WP_085097905.1">
    <property type="nucleotide sequence ID" value="NZ_FWZU01000001.1"/>
</dbReference>
<dbReference type="SUPFAM" id="SSF55874">
    <property type="entry name" value="ATPase domain of HSP90 chaperone/DNA topoisomerase II/histidine kinase"/>
    <property type="match status" value="1"/>
</dbReference>
<dbReference type="SMART" id="SM00388">
    <property type="entry name" value="HisKA"/>
    <property type="match status" value="1"/>
</dbReference>
<evidence type="ECO:0000256" key="3">
    <source>
        <dbReference type="ARBA" id="ARBA00022553"/>
    </source>
</evidence>
<evidence type="ECO:0000256" key="7">
    <source>
        <dbReference type="ARBA" id="ARBA00022840"/>
    </source>
</evidence>
<dbReference type="InterPro" id="IPR000014">
    <property type="entry name" value="PAS"/>
</dbReference>
<feature type="domain" description="Histidine kinase" evidence="9">
    <location>
        <begin position="344"/>
        <end position="590"/>
    </location>
</feature>
<dbReference type="InterPro" id="IPR003661">
    <property type="entry name" value="HisK_dim/P_dom"/>
</dbReference>
<dbReference type="OrthoDB" id="5439205at2"/>
<keyword evidence="8" id="KW-0902">Two-component regulatory system</keyword>
<proteinExistence type="predicted"/>
<dbReference type="SMART" id="SM00387">
    <property type="entry name" value="HATPase_c"/>
    <property type="match status" value="1"/>
</dbReference>
<keyword evidence="12" id="KW-1185">Reference proteome</keyword>
<dbReference type="InterPro" id="IPR018771">
    <property type="entry name" value="PocR_dom"/>
</dbReference>
<dbReference type="Gene3D" id="3.30.450.20">
    <property type="entry name" value="PAS domain"/>
    <property type="match status" value="1"/>
</dbReference>
<dbReference type="InterPro" id="IPR005467">
    <property type="entry name" value="His_kinase_dom"/>
</dbReference>
<evidence type="ECO:0000256" key="1">
    <source>
        <dbReference type="ARBA" id="ARBA00000085"/>
    </source>
</evidence>
<dbReference type="SUPFAM" id="SSF55785">
    <property type="entry name" value="PYP-like sensor domain (PAS domain)"/>
    <property type="match status" value="1"/>
</dbReference>
<dbReference type="InterPro" id="IPR013767">
    <property type="entry name" value="PAS_fold"/>
</dbReference>
<dbReference type="InterPro" id="IPR003594">
    <property type="entry name" value="HATPase_dom"/>
</dbReference>
<dbReference type="Proteomes" id="UP000192906">
    <property type="component" value="Unassembled WGS sequence"/>
</dbReference>
<dbReference type="Pfam" id="PF00989">
    <property type="entry name" value="PAS"/>
    <property type="match status" value="1"/>
</dbReference>
<keyword evidence="3" id="KW-0597">Phosphoprotein</keyword>
<keyword evidence="5" id="KW-0547">Nucleotide-binding</keyword>
<protein>
    <recommendedName>
        <fullName evidence="2">histidine kinase</fullName>
        <ecNumber evidence="2">2.7.13.3</ecNumber>
    </recommendedName>
</protein>